<name>A0ACA9K3S0_9GLOM</name>
<proteinExistence type="predicted"/>
<accession>A0ACA9K3S0</accession>
<evidence type="ECO:0000313" key="2">
    <source>
        <dbReference type="Proteomes" id="UP000789860"/>
    </source>
</evidence>
<organism evidence="1 2">
    <name type="scientific">Scutellospora calospora</name>
    <dbReference type="NCBI Taxonomy" id="85575"/>
    <lineage>
        <taxon>Eukaryota</taxon>
        <taxon>Fungi</taxon>
        <taxon>Fungi incertae sedis</taxon>
        <taxon>Mucoromycota</taxon>
        <taxon>Glomeromycotina</taxon>
        <taxon>Glomeromycetes</taxon>
        <taxon>Diversisporales</taxon>
        <taxon>Gigasporaceae</taxon>
        <taxon>Scutellospora</taxon>
    </lineage>
</organism>
<comment type="caution">
    <text evidence="1">The sequence shown here is derived from an EMBL/GenBank/DDBJ whole genome shotgun (WGS) entry which is preliminary data.</text>
</comment>
<dbReference type="Proteomes" id="UP000789860">
    <property type="component" value="Unassembled WGS sequence"/>
</dbReference>
<reference evidence="1" key="1">
    <citation type="submission" date="2021-06" db="EMBL/GenBank/DDBJ databases">
        <authorList>
            <person name="Kallberg Y."/>
            <person name="Tangrot J."/>
            <person name="Rosling A."/>
        </authorList>
    </citation>
    <scope>NUCLEOTIDE SEQUENCE</scope>
    <source>
        <strain evidence="1">AU212A</strain>
    </source>
</reference>
<protein>
    <submittedName>
        <fullName evidence="1">122_t:CDS:1</fullName>
    </submittedName>
</protein>
<sequence>MSAFLNAFVYTLLSDESEDSIILTLRNRLFNSVSKKYQAKMHNKWQEEFKENIKIMQEMMNKTKWTNKEDRYKTENVVNTFVNTSLNYLYWMSSSVIGILDTTNPFDATFKLLKFDKRLGVCYKFSFMVPKNLLFQTTQEDNVYVKCAIGLLNELGDETSESSAERVRNNDNCNGNGHIPDYRLRVTDVYERLERESADDTVVNIYSEINKQFTKINLFAIQPIVNSVFYRLQKFVTLSIPFSSSHAKKVEPFIMSLLKFQRAIGKSATKIAGIAEAIRRDRKELYSIITNSCERTRILLRFTTPSTPPHD</sequence>
<dbReference type="EMBL" id="CAJVPM010000724">
    <property type="protein sequence ID" value="CAG8450476.1"/>
    <property type="molecule type" value="Genomic_DNA"/>
</dbReference>
<gene>
    <name evidence="1" type="ORF">SCALOS_LOCUS1161</name>
</gene>
<evidence type="ECO:0000313" key="1">
    <source>
        <dbReference type="EMBL" id="CAG8450476.1"/>
    </source>
</evidence>
<keyword evidence="2" id="KW-1185">Reference proteome</keyword>